<dbReference type="Pfam" id="PF01370">
    <property type="entry name" value="Epimerase"/>
    <property type="match status" value="1"/>
</dbReference>
<reference evidence="2 3" key="1">
    <citation type="submission" date="2020-04" db="EMBL/GenBank/DDBJ databases">
        <title>Draft genome of Leeia sp. IMCC25680.</title>
        <authorList>
            <person name="Song J."/>
            <person name="Cho J.-C."/>
        </authorList>
    </citation>
    <scope>NUCLEOTIDE SEQUENCE [LARGE SCALE GENOMIC DNA]</scope>
    <source>
        <strain evidence="2 3">IMCC25680</strain>
    </source>
</reference>
<dbReference type="Proteomes" id="UP000587991">
    <property type="component" value="Unassembled WGS sequence"/>
</dbReference>
<dbReference type="InterPro" id="IPR051783">
    <property type="entry name" value="NAD(P)-dependent_oxidoreduct"/>
</dbReference>
<dbReference type="EMBL" id="JABAIM010000001">
    <property type="protein sequence ID" value="NLR74129.1"/>
    <property type="molecule type" value="Genomic_DNA"/>
</dbReference>
<protein>
    <submittedName>
        <fullName evidence="2">NAD(P)H-binding protein</fullName>
    </submittedName>
</protein>
<sequence length="343" mass="37265">MASHPTHPEHSMKNVLILGARGRFASAALKAFVADGWQVTALTRPGRQPQPQAGVRWLAMDLQDSQSIAAAAGPIDLVVHGLSPRYTDADWKQHALPMLEASIGITAALGCALMLPGTVYNYGSQLTPQLTPEQDFQPDHYKAQVRVHMEHALKVAVQKGQIRQAIVLRAGDFFGADSGTWLDQAIAKNLHGGVMQWPGPQDVATPWAYLPDLAATAVRVANKRDQLPAFSRLHFAGHQQTGADWAKVLQAIAQQQGWLPQAQALTVKRLPWSILRVVGWFKPEVASLVKLNYLWRTPHALNNRSLEALIGPEPHTPFPQAVAQALQQAGLLTAQTGRAAIAA</sequence>
<dbReference type="AlphaFoldDB" id="A0A847S9V4"/>
<dbReference type="SUPFAM" id="SSF51735">
    <property type="entry name" value="NAD(P)-binding Rossmann-fold domains"/>
    <property type="match status" value="1"/>
</dbReference>
<dbReference type="Gene3D" id="3.40.50.720">
    <property type="entry name" value="NAD(P)-binding Rossmann-like Domain"/>
    <property type="match status" value="1"/>
</dbReference>
<dbReference type="InterPro" id="IPR036291">
    <property type="entry name" value="NAD(P)-bd_dom_sf"/>
</dbReference>
<dbReference type="GO" id="GO:0005737">
    <property type="term" value="C:cytoplasm"/>
    <property type="evidence" value="ECO:0007669"/>
    <property type="project" value="TreeGrafter"/>
</dbReference>
<proteinExistence type="predicted"/>
<keyword evidence="3" id="KW-1185">Reference proteome</keyword>
<evidence type="ECO:0000313" key="2">
    <source>
        <dbReference type="EMBL" id="NLR74129.1"/>
    </source>
</evidence>
<dbReference type="PANTHER" id="PTHR48079">
    <property type="entry name" value="PROTEIN YEEZ"/>
    <property type="match status" value="1"/>
</dbReference>
<gene>
    <name evidence="2" type="ORF">HF682_03050</name>
</gene>
<name>A0A847S9V4_9NEIS</name>
<feature type="domain" description="NAD-dependent epimerase/dehydratase" evidence="1">
    <location>
        <begin position="15"/>
        <end position="226"/>
    </location>
</feature>
<dbReference type="InterPro" id="IPR001509">
    <property type="entry name" value="Epimerase_deHydtase"/>
</dbReference>
<comment type="caution">
    <text evidence="2">The sequence shown here is derived from an EMBL/GenBank/DDBJ whole genome shotgun (WGS) entry which is preliminary data.</text>
</comment>
<evidence type="ECO:0000313" key="3">
    <source>
        <dbReference type="Proteomes" id="UP000587991"/>
    </source>
</evidence>
<dbReference type="GO" id="GO:0004029">
    <property type="term" value="F:aldehyde dehydrogenase (NAD+) activity"/>
    <property type="evidence" value="ECO:0007669"/>
    <property type="project" value="TreeGrafter"/>
</dbReference>
<accession>A0A847S9V4</accession>
<organism evidence="2 3">
    <name type="scientific">Leeia aquatica</name>
    <dbReference type="NCBI Taxonomy" id="2725557"/>
    <lineage>
        <taxon>Bacteria</taxon>
        <taxon>Pseudomonadati</taxon>
        <taxon>Pseudomonadota</taxon>
        <taxon>Betaproteobacteria</taxon>
        <taxon>Neisseriales</taxon>
        <taxon>Leeiaceae</taxon>
        <taxon>Leeia</taxon>
    </lineage>
</organism>
<dbReference type="PANTHER" id="PTHR48079:SF6">
    <property type="entry name" value="NAD(P)-BINDING DOMAIN-CONTAINING PROTEIN-RELATED"/>
    <property type="match status" value="1"/>
</dbReference>
<evidence type="ECO:0000259" key="1">
    <source>
        <dbReference type="Pfam" id="PF01370"/>
    </source>
</evidence>